<comment type="similarity">
    <text evidence="5">Belongs to the protease inhibitor I48 family.</text>
</comment>
<accession>A0A0C9XVW7</accession>
<dbReference type="Gene3D" id="2.80.10.50">
    <property type="match status" value="1"/>
</dbReference>
<protein>
    <submittedName>
        <fullName evidence="6">Unplaced genomic scaffold K443scaffold_98, whole genome shotgun sequence</fullName>
    </submittedName>
</protein>
<dbReference type="InterPro" id="IPR019508">
    <property type="entry name" value="Prot_inh_I48_clitocypin"/>
</dbReference>
<keyword evidence="3" id="KW-0789">Thiol protease inhibitor</keyword>
<comment type="subunit">
    <text evidence="1">Homodimer.</text>
</comment>
<gene>
    <name evidence="6" type="ORF">K443DRAFT_618264</name>
</gene>
<dbReference type="HOGENOM" id="CLU_139305_1_0_1"/>
<evidence type="ECO:0000256" key="1">
    <source>
        <dbReference type="ARBA" id="ARBA00011738"/>
    </source>
</evidence>
<evidence type="ECO:0000256" key="5">
    <source>
        <dbReference type="ARBA" id="ARBA00025775"/>
    </source>
</evidence>
<evidence type="ECO:0000256" key="3">
    <source>
        <dbReference type="ARBA" id="ARBA00022704"/>
    </source>
</evidence>
<dbReference type="GO" id="GO:0004869">
    <property type="term" value="F:cysteine-type endopeptidase inhibitor activity"/>
    <property type="evidence" value="ECO:0007669"/>
    <property type="project" value="UniProtKB-KW"/>
</dbReference>
<dbReference type="EMBL" id="KN838633">
    <property type="protein sequence ID" value="KIK00083.1"/>
    <property type="molecule type" value="Genomic_DNA"/>
</dbReference>
<dbReference type="Pfam" id="PF10467">
    <property type="entry name" value="Inhibitor_I48"/>
    <property type="match status" value="1"/>
</dbReference>
<proteinExistence type="inferred from homology"/>
<dbReference type="OrthoDB" id="3121728at2759"/>
<keyword evidence="7" id="KW-1185">Reference proteome</keyword>
<organism evidence="6 7">
    <name type="scientific">Laccaria amethystina LaAM-08-1</name>
    <dbReference type="NCBI Taxonomy" id="1095629"/>
    <lineage>
        <taxon>Eukaryota</taxon>
        <taxon>Fungi</taxon>
        <taxon>Dikarya</taxon>
        <taxon>Basidiomycota</taxon>
        <taxon>Agaricomycotina</taxon>
        <taxon>Agaricomycetes</taxon>
        <taxon>Agaricomycetidae</taxon>
        <taxon>Agaricales</taxon>
        <taxon>Agaricineae</taxon>
        <taxon>Hydnangiaceae</taxon>
        <taxon>Laccaria</taxon>
    </lineage>
</organism>
<dbReference type="Proteomes" id="UP000054477">
    <property type="component" value="Unassembled WGS sequence"/>
</dbReference>
<evidence type="ECO:0000313" key="6">
    <source>
        <dbReference type="EMBL" id="KIK00083.1"/>
    </source>
</evidence>
<sequence>MSIPFDALHTLRASPVVGVGGVYATWNGIDKTVTVAAEVPPIAEHQLWKIQEVKGKEGIYTIVRLTKEGAFDGSWSLKDNTAVPEGPIIASKETVEWHIEHIKNGVPHAISHVSSSSVCGMYLTAIL</sequence>
<keyword evidence="2" id="KW-0646">Protease inhibitor</keyword>
<evidence type="ECO:0000256" key="4">
    <source>
        <dbReference type="ARBA" id="ARBA00024855"/>
    </source>
</evidence>
<evidence type="ECO:0000313" key="7">
    <source>
        <dbReference type="Proteomes" id="UP000054477"/>
    </source>
</evidence>
<comment type="function">
    <text evidence="4">Binds and inhibits cysteine proteinases. Inhibits most strongly papain and cathepsin L, more weakly bromelain and cathepsin B while it is completely ineffective against cathepsin H.</text>
</comment>
<evidence type="ECO:0000256" key="2">
    <source>
        <dbReference type="ARBA" id="ARBA00022690"/>
    </source>
</evidence>
<dbReference type="AlphaFoldDB" id="A0A0C9XVW7"/>
<reference evidence="7" key="2">
    <citation type="submission" date="2015-01" db="EMBL/GenBank/DDBJ databases">
        <title>Evolutionary Origins and Diversification of the Mycorrhizal Mutualists.</title>
        <authorList>
            <consortium name="DOE Joint Genome Institute"/>
            <consortium name="Mycorrhizal Genomics Consortium"/>
            <person name="Kohler A."/>
            <person name="Kuo A."/>
            <person name="Nagy L.G."/>
            <person name="Floudas D."/>
            <person name="Copeland A."/>
            <person name="Barry K.W."/>
            <person name="Cichocki N."/>
            <person name="Veneault-Fourrey C."/>
            <person name="LaButti K."/>
            <person name="Lindquist E.A."/>
            <person name="Lipzen A."/>
            <person name="Lundell T."/>
            <person name="Morin E."/>
            <person name="Murat C."/>
            <person name="Riley R."/>
            <person name="Ohm R."/>
            <person name="Sun H."/>
            <person name="Tunlid A."/>
            <person name="Henrissat B."/>
            <person name="Grigoriev I.V."/>
            <person name="Hibbett D.S."/>
            <person name="Martin F."/>
        </authorList>
    </citation>
    <scope>NUCLEOTIDE SEQUENCE [LARGE SCALE GENOMIC DNA]</scope>
    <source>
        <strain evidence="7">LaAM-08-1</strain>
    </source>
</reference>
<name>A0A0C9XVW7_9AGAR</name>
<reference evidence="6 7" key="1">
    <citation type="submission" date="2014-04" db="EMBL/GenBank/DDBJ databases">
        <authorList>
            <consortium name="DOE Joint Genome Institute"/>
            <person name="Kuo A."/>
            <person name="Kohler A."/>
            <person name="Nagy L.G."/>
            <person name="Floudas D."/>
            <person name="Copeland A."/>
            <person name="Barry K.W."/>
            <person name="Cichocki N."/>
            <person name="Veneault-Fourrey C."/>
            <person name="LaButti K."/>
            <person name="Lindquist E.A."/>
            <person name="Lipzen A."/>
            <person name="Lundell T."/>
            <person name="Morin E."/>
            <person name="Murat C."/>
            <person name="Sun H."/>
            <person name="Tunlid A."/>
            <person name="Henrissat B."/>
            <person name="Grigoriev I.V."/>
            <person name="Hibbett D.S."/>
            <person name="Martin F."/>
            <person name="Nordberg H.P."/>
            <person name="Cantor M.N."/>
            <person name="Hua S.X."/>
        </authorList>
    </citation>
    <scope>NUCLEOTIDE SEQUENCE [LARGE SCALE GENOMIC DNA]</scope>
    <source>
        <strain evidence="6 7">LaAM-08-1</strain>
    </source>
</reference>